<dbReference type="AlphaFoldDB" id="A0AAE0CGB7"/>
<evidence type="ECO:0000313" key="6">
    <source>
        <dbReference type="Proteomes" id="UP001190700"/>
    </source>
</evidence>
<dbReference type="InterPro" id="IPR040626">
    <property type="entry name" value="Pepdidase_M14_N"/>
</dbReference>
<protein>
    <recommendedName>
        <fullName evidence="4">Peptidase M14 domain-containing protein</fullName>
    </recommendedName>
</protein>
<dbReference type="GO" id="GO:0006508">
    <property type="term" value="P:proteolysis"/>
    <property type="evidence" value="ECO:0007669"/>
    <property type="project" value="InterPro"/>
</dbReference>
<dbReference type="Gene3D" id="3.40.630.10">
    <property type="entry name" value="Zn peptidases"/>
    <property type="match status" value="1"/>
</dbReference>
<sequence length="419" mass="47725">MGDKKPLVKGKLQFIGDFEGGNLGTVKSVNDFEYEISLRHDTNAPKYRLWFHFKVANCKSGQRVLISITNFSKQRSLFRDGMSPLVCSSSRPRWERLPPKNCFYYRSAKNNYSYQLSFVFVFDREKDTYAFAYSFPFTYTYQQRLLSELQAQELPYVKRHLLCRSVQHRRVDVLTITEPSPNPGRRKPTVMICARVHPGETPASYVMAGFLNFITSDHPDAEALRKEVIFVVVPMLNPDGTFLGNYRCCSLGLDLNRMWDSPSPATEPSLCYTKRLLHEYNKNDNVDVDFFIDIHAHSTARSGFLLCNPPTEKDQAGYEKASLFPRLLGQHARDFSLDACKFCTDPCKAGTGRRAVGEMLKNTLCYTLEVSFFPGGLEASASHNPTTEEGYMEFGRQTACAFVDYYRVRGSADRGLTQS</sequence>
<dbReference type="GO" id="GO:0004181">
    <property type="term" value="F:metallocarboxypeptidase activity"/>
    <property type="evidence" value="ECO:0007669"/>
    <property type="project" value="InterPro"/>
</dbReference>
<dbReference type="GO" id="GO:0008270">
    <property type="term" value="F:zinc ion binding"/>
    <property type="evidence" value="ECO:0007669"/>
    <property type="project" value="InterPro"/>
</dbReference>
<dbReference type="SUPFAM" id="SSF53187">
    <property type="entry name" value="Zn-dependent exopeptidases"/>
    <property type="match status" value="1"/>
</dbReference>
<name>A0AAE0CGB7_9CHLO</name>
<dbReference type="Gene3D" id="2.60.40.3120">
    <property type="match status" value="1"/>
</dbReference>
<comment type="similarity">
    <text evidence="2 3">Belongs to the peptidase M14 family.</text>
</comment>
<dbReference type="Pfam" id="PF18027">
    <property type="entry name" value="Pepdidase_M14_N"/>
    <property type="match status" value="1"/>
</dbReference>
<evidence type="ECO:0000256" key="2">
    <source>
        <dbReference type="ARBA" id="ARBA00005988"/>
    </source>
</evidence>
<feature type="non-terminal residue" evidence="5">
    <location>
        <position position="419"/>
    </location>
</feature>
<dbReference type="EMBL" id="LGRX02023443">
    <property type="protein sequence ID" value="KAK3254552.1"/>
    <property type="molecule type" value="Genomic_DNA"/>
</dbReference>
<dbReference type="PROSITE" id="PS52035">
    <property type="entry name" value="PEPTIDASE_M14"/>
    <property type="match status" value="1"/>
</dbReference>
<evidence type="ECO:0000313" key="5">
    <source>
        <dbReference type="EMBL" id="KAK3254552.1"/>
    </source>
</evidence>
<dbReference type="InterPro" id="IPR050821">
    <property type="entry name" value="Cytosolic_carboxypeptidase"/>
</dbReference>
<dbReference type="InterPro" id="IPR000834">
    <property type="entry name" value="Peptidase_M14"/>
</dbReference>
<dbReference type="Pfam" id="PF00246">
    <property type="entry name" value="Peptidase_M14"/>
    <property type="match status" value="1"/>
</dbReference>
<dbReference type="PANTHER" id="PTHR12756">
    <property type="entry name" value="CYTOSOLIC CARBOXYPEPTIDASE"/>
    <property type="match status" value="1"/>
</dbReference>
<reference evidence="5 6" key="1">
    <citation type="journal article" date="2015" name="Genome Biol. Evol.">
        <title>Comparative Genomics of a Bacterivorous Green Alga Reveals Evolutionary Causalities and Consequences of Phago-Mixotrophic Mode of Nutrition.</title>
        <authorList>
            <person name="Burns J.A."/>
            <person name="Paasch A."/>
            <person name="Narechania A."/>
            <person name="Kim E."/>
        </authorList>
    </citation>
    <scope>NUCLEOTIDE SEQUENCE [LARGE SCALE GENOMIC DNA]</scope>
    <source>
        <strain evidence="5 6">PLY_AMNH</strain>
    </source>
</reference>
<evidence type="ECO:0000256" key="1">
    <source>
        <dbReference type="ARBA" id="ARBA00001947"/>
    </source>
</evidence>
<comment type="caution">
    <text evidence="5">The sequence shown here is derived from an EMBL/GenBank/DDBJ whole genome shotgun (WGS) entry which is preliminary data.</text>
</comment>
<dbReference type="PANTHER" id="PTHR12756:SF9">
    <property type="entry name" value="CYTOSOLIC CARBOXYPEPTIDASE 6"/>
    <property type="match status" value="1"/>
</dbReference>
<evidence type="ECO:0000259" key="4">
    <source>
        <dbReference type="PROSITE" id="PS52035"/>
    </source>
</evidence>
<organism evidence="5 6">
    <name type="scientific">Cymbomonas tetramitiformis</name>
    <dbReference type="NCBI Taxonomy" id="36881"/>
    <lineage>
        <taxon>Eukaryota</taxon>
        <taxon>Viridiplantae</taxon>
        <taxon>Chlorophyta</taxon>
        <taxon>Pyramimonadophyceae</taxon>
        <taxon>Pyramimonadales</taxon>
        <taxon>Pyramimonadaceae</taxon>
        <taxon>Cymbomonas</taxon>
    </lineage>
</organism>
<keyword evidence="6" id="KW-1185">Reference proteome</keyword>
<accession>A0AAE0CGB7</accession>
<feature type="domain" description="Peptidase M14" evidence="4">
    <location>
        <begin position="135"/>
        <end position="419"/>
    </location>
</feature>
<comment type="caution">
    <text evidence="3">Lacks conserved residue(s) required for the propagation of feature annotation.</text>
</comment>
<gene>
    <name evidence="5" type="ORF">CYMTET_36235</name>
</gene>
<dbReference type="Proteomes" id="UP001190700">
    <property type="component" value="Unassembled WGS sequence"/>
</dbReference>
<proteinExistence type="inferred from homology"/>
<comment type="cofactor">
    <cofactor evidence="1">
        <name>Zn(2+)</name>
        <dbReference type="ChEBI" id="CHEBI:29105"/>
    </cofactor>
</comment>
<evidence type="ECO:0000256" key="3">
    <source>
        <dbReference type="PROSITE-ProRule" id="PRU01379"/>
    </source>
</evidence>